<dbReference type="Proteomes" id="UP000326302">
    <property type="component" value="Unassembled WGS sequence"/>
</dbReference>
<keyword evidence="15" id="KW-1185">Reference proteome</keyword>
<dbReference type="AlphaFoldDB" id="A0A5N5UB29"/>
<reference evidence="13 14" key="1">
    <citation type="submission" date="2019-10" db="EMBL/GenBank/DDBJ databases">
        <title>Unraveling microbial dark matter from salterns through culturing: the case of the genus Halosegnis.</title>
        <authorList>
            <person name="Duran-Viseras A."/>
            <person name="Andrei A.-S."/>
            <person name="Vera-Gargallo B."/>
            <person name="Ghai R."/>
            <person name="Sanchez-Porro C."/>
            <person name="Ventosa A."/>
        </authorList>
    </citation>
    <scope>NUCLEOTIDE SEQUENCE [LARGE SCALE GENOMIC DNA]</scope>
    <source>
        <strain evidence="11 14">F17-44</strain>
        <strain evidence="10 15">F18-79</strain>
        <strain evidence="12 13">F19-13</strain>
    </source>
</reference>
<gene>
    <name evidence="10" type="primary">artA</name>
    <name evidence="10" type="ORF">DM867_07135</name>
    <name evidence="11" type="ORF">DMP03_02125</name>
    <name evidence="12" type="ORF">DP108_03780</name>
</gene>
<dbReference type="NCBIfam" id="TIGR04125">
    <property type="entry name" value="exosort_PGF_TRM"/>
    <property type="match status" value="1"/>
</dbReference>
<keyword evidence="2" id="KW-1003">Cell membrane</keyword>
<feature type="transmembrane region" description="Helical" evidence="9">
    <location>
        <begin position="94"/>
        <end position="112"/>
    </location>
</feature>
<evidence type="ECO:0000256" key="7">
    <source>
        <dbReference type="ARBA" id="ARBA00023136"/>
    </source>
</evidence>
<dbReference type="NCBIfam" id="TIGR04178">
    <property type="entry name" value="exo_archaeo"/>
    <property type="match status" value="1"/>
</dbReference>
<comment type="caution">
    <text evidence="10">The sequence shown here is derived from an EMBL/GenBank/DDBJ whole genome shotgun (WGS) entry which is preliminary data.</text>
</comment>
<dbReference type="Proteomes" id="UP000326865">
    <property type="component" value="Unassembled WGS sequence"/>
</dbReference>
<organism evidence="10 15">
    <name type="scientific">Halosegnis rubeus</name>
    <dbReference type="NCBI Taxonomy" id="2212850"/>
    <lineage>
        <taxon>Archaea</taxon>
        <taxon>Methanobacteriati</taxon>
        <taxon>Methanobacteriota</taxon>
        <taxon>Stenosarchaea group</taxon>
        <taxon>Halobacteria</taxon>
        <taxon>Halobacteriales</taxon>
        <taxon>Natronomonadaceae</taxon>
        <taxon>Halosegnis</taxon>
    </lineage>
</organism>
<feature type="transmembrane region" description="Helical" evidence="9">
    <location>
        <begin position="161"/>
        <end position="180"/>
    </location>
</feature>
<evidence type="ECO:0000313" key="12">
    <source>
        <dbReference type="EMBL" id="KAB7519239.1"/>
    </source>
</evidence>
<dbReference type="EMBL" id="QKKZ01000002">
    <property type="protein sequence ID" value="KAB7514872.1"/>
    <property type="molecule type" value="Genomic_DNA"/>
</dbReference>
<dbReference type="EMBL" id="QMDY01000002">
    <property type="protein sequence ID" value="KAB7519239.1"/>
    <property type="molecule type" value="Genomic_DNA"/>
</dbReference>
<dbReference type="EMBL" id="QJOW01000001">
    <property type="protein sequence ID" value="KAB7518181.1"/>
    <property type="molecule type" value="Genomic_DNA"/>
</dbReference>
<feature type="active site" description="Acyl-thioester intermediate" evidence="8">
    <location>
        <position position="165"/>
    </location>
</feature>
<dbReference type="GO" id="GO:0008233">
    <property type="term" value="F:peptidase activity"/>
    <property type="evidence" value="ECO:0007669"/>
    <property type="project" value="UniProtKB-KW"/>
</dbReference>
<dbReference type="InterPro" id="IPR026392">
    <property type="entry name" value="Exo/Archaeosortase_dom"/>
</dbReference>
<dbReference type="Pfam" id="PF09721">
    <property type="entry name" value="Exosortase_EpsH"/>
    <property type="match status" value="1"/>
</dbReference>
<evidence type="ECO:0000256" key="8">
    <source>
        <dbReference type="PIRSR" id="PIRSR025737-1"/>
    </source>
</evidence>
<evidence type="ECO:0000256" key="6">
    <source>
        <dbReference type="ARBA" id="ARBA00022989"/>
    </source>
</evidence>
<name>A0A5N5UB29_9EURY</name>
<feature type="transmembrane region" description="Helical" evidence="9">
    <location>
        <begin position="192"/>
        <end position="214"/>
    </location>
</feature>
<keyword evidence="7 9" id="KW-0472">Membrane</keyword>
<keyword evidence="6 9" id="KW-1133">Transmembrane helix</keyword>
<evidence type="ECO:0000256" key="5">
    <source>
        <dbReference type="ARBA" id="ARBA00022801"/>
    </source>
</evidence>
<keyword evidence="3" id="KW-0645">Protease</keyword>
<accession>A0A5N5UK99</accession>
<evidence type="ECO:0000256" key="1">
    <source>
        <dbReference type="ARBA" id="ARBA00004651"/>
    </source>
</evidence>
<sequence>MASSLLTATLAWLSVGGFVAGALAMYYHERAGRLLTATTWGVFGIFWGTLVPQFWFVGSSFIEAALALVAVPLCFYTGYLLLDGRDSLFVISRAVAVMGVIYLPATTIDAIYEPMIRTVTLQTQWAMNALGYHPELVANDNGLQSVFLFVRPNGHRILTEIELACTGLGSMAIFAGLITAVDAPLDRKAKAFLVSIPVIWGLNLVRNVFIAVAFGEQWFRVFVPQVLALFGQSDPYYVSFLVADKILSQSASVVALVAIMFATLRYLPELKTVVADLLYLVTGDEHEFDFGDPPGRGGVRADGGREE</sequence>
<accession>A0A5N5UB29</accession>
<dbReference type="InterPro" id="IPR014522">
    <property type="entry name" value="ArtA"/>
</dbReference>
<dbReference type="Proteomes" id="UP000326207">
    <property type="component" value="Unassembled WGS sequence"/>
</dbReference>
<evidence type="ECO:0000256" key="2">
    <source>
        <dbReference type="ARBA" id="ARBA00022475"/>
    </source>
</evidence>
<dbReference type="EC" id="3.4.22.-" evidence="10"/>
<feature type="transmembrane region" description="Helical" evidence="9">
    <location>
        <begin position="34"/>
        <end position="55"/>
    </location>
</feature>
<feature type="active site" description="Proton donor" evidence="8">
    <location>
        <position position="206"/>
    </location>
</feature>
<evidence type="ECO:0000313" key="11">
    <source>
        <dbReference type="EMBL" id="KAB7518181.1"/>
    </source>
</evidence>
<dbReference type="InterPro" id="IPR019127">
    <property type="entry name" value="Exosortase"/>
</dbReference>
<evidence type="ECO:0000313" key="15">
    <source>
        <dbReference type="Proteomes" id="UP000326865"/>
    </source>
</evidence>
<dbReference type="GO" id="GO:0005886">
    <property type="term" value="C:plasma membrane"/>
    <property type="evidence" value="ECO:0007669"/>
    <property type="project" value="UniProtKB-SubCell"/>
</dbReference>
<evidence type="ECO:0000256" key="3">
    <source>
        <dbReference type="ARBA" id="ARBA00022670"/>
    </source>
</evidence>
<feature type="transmembrane region" description="Helical" evidence="9">
    <location>
        <begin position="246"/>
        <end position="267"/>
    </location>
</feature>
<accession>A0A5N5UI34</accession>
<dbReference type="RefSeq" id="WP_152119080.1">
    <property type="nucleotide sequence ID" value="NZ_QJOW01000001.1"/>
</dbReference>
<protein>
    <submittedName>
        <fullName evidence="10">Archaeosortase A</fullName>
        <ecNumber evidence="10">3.4.22.-</ecNumber>
    </submittedName>
</protein>
<evidence type="ECO:0000313" key="13">
    <source>
        <dbReference type="Proteomes" id="UP000326207"/>
    </source>
</evidence>
<feature type="transmembrane region" description="Helical" evidence="9">
    <location>
        <begin position="61"/>
        <end position="82"/>
    </location>
</feature>
<evidence type="ECO:0000313" key="14">
    <source>
        <dbReference type="Proteomes" id="UP000326302"/>
    </source>
</evidence>
<dbReference type="PIRSF" id="PIRSF025737">
    <property type="entry name" value="Cyco1"/>
    <property type="match status" value="1"/>
</dbReference>
<dbReference type="OrthoDB" id="200496at2157"/>
<proteinExistence type="predicted"/>
<keyword evidence="5 10" id="KW-0378">Hydrolase</keyword>
<feature type="transmembrane region" description="Helical" evidence="9">
    <location>
        <begin position="6"/>
        <end position="27"/>
    </location>
</feature>
<evidence type="ECO:0000256" key="9">
    <source>
        <dbReference type="SAM" id="Phobius"/>
    </source>
</evidence>
<dbReference type="GO" id="GO:0006508">
    <property type="term" value="P:proteolysis"/>
    <property type="evidence" value="ECO:0007669"/>
    <property type="project" value="UniProtKB-KW"/>
</dbReference>
<comment type="subcellular location">
    <subcellularLocation>
        <location evidence="1">Cell membrane</location>
        <topology evidence="1">Multi-pass membrane protein</topology>
    </subcellularLocation>
</comment>
<evidence type="ECO:0000256" key="4">
    <source>
        <dbReference type="ARBA" id="ARBA00022692"/>
    </source>
</evidence>
<keyword evidence="4 9" id="KW-0812">Transmembrane</keyword>
<evidence type="ECO:0000313" key="10">
    <source>
        <dbReference type="EMBL" id="KAB7514872.1"/>
    </source>
</evidence>